<dbReference type="PANTHER" id="PTHR19868">
    <property type="entry name" value="RECEPTOR FOR ACTIVATED PROTEIN KINASE C RACK1"/>
    <property type="match status" value="1"/>
</dbReference>
<dbReference type="Proteomes" id="UP000001646">
    <property type="component" value="Unplaced"/>
</dbReference>
<dbReference type="InParanoid" id="A0A803TSE7"/>
<reference evidence="1" key="2">
    <citation type="submission" date="2025-08" db="UniProtKB">
        <authorList>
            <consortium name="Ensembl"/>
        </authorList>
    </citation>
    <scope>IDENTIFICATION</scope>
</reference>
<name>A0A803TSE7_ANOCA</name>
<dbReference type="AlphaFoldDB" id="A0A803TSE7"/>
<protein>
    <submittedName>
        <fullName evidence="1">Uncharacterized protein</fullName>
    </submittedName>
</protein>
<proteinExistence type="predicted"/>
<dbReference type="Ensembl" id="ENSACAT00000040838.1">
    <property type="protein sequence ID" value="ENSACAP00000038137.1"/>
    <property type="gene ID" value="ENSACAG00000043852.1"/>
</dbReference>
<reference evidence="1" key="1">
    <citation type="submission" date="2009-12" db="EMBL/GenBank/DDBJ databases">
        <title>The Genome Sequence of Anolis carolinensis (Green Anole Lizard).</title>
        <authorList>
            <consortium name="The Genome Sequencing Platform"/>
            <person name="Di Palma F."/>
            <person name="Alfoldi J."/>
            <person name="Heiman D."/>
            <person name="Young S."/>
            <person name="Grabherr M."/>
            <person name="Johnson J."/>
            <person name="Lander E.S."/>
            <person name="Lindblad-Toh K."/>
        </authorList>
    </citation>
    <scope>NUCLEOTIDE SEQUENCE [LARGE SCALE GENOMIC DNA]</scope>
    <source>
        <strain evidence="1">JBL SC #1</strain>
    </source>
</reference>
<dbReference type="InterPro" id="IPR015943">
    <property type="entry name" value="WD40/YVTN_repeat-like_dom_sf"/>
</dbReference>
<sequence length="73" mass="8512">MRWDLNEGKHLYTPNHYWLCAATGPSIKIWVLQGMIIVDELKQEVISTSSKAEPPQQTLFSKQQVRQWWVTGI</sequence>
<dbReference type="GO" id="GO:0043022">
    <property type="term" value="F:ribosome binding"/>
    <property type="evidence" value="ECO:0007669"/>
    <property type="project" value="InterPro"/>
</dbReference>
<accession>A0A803TSE7</accession>
<reference evidence="1" key="3">
    <citation type="submission" date="2025-09" db="UniProtKB">
        <authorList>
            <consortium name="Ensembl"/>
        </authorList>
    </citation>
    <scope>IDENTIFICATION</scope>
</reference>
<dbReference type="InterPro" id="IPR045223">
    <property type="entry name" value="RACK1-like"/>
</dbReference>
<keyword evidence="2" id="KW-1185">Reference proteome</keyword>
<dbReference type="GO" id="GO:0045182">
    <property type="term" value="F:translation regulator activity"/>
    <property type="evidence" value="ECO:0007669"/>
    <property type="project" value="InterPro"/>
</dbReference>
<evidence type="ECO:0000313" key="2">
    <source>
        <dbReference type="Proteomes" id="UP000001646"/>
    </source>
</evidence>
<evidence type="ECO:0000313" key="1">
    <source>
        <dbReference type="Ensembl" id="ENSACAP00000038137.1"/>
    </source>
</evidence>
<organism evidence="1 2">
    <name type="scientific">Anolis carolinensis</name>
    <name type="common">Green anole</name>
    <name type="synonym">American chameleon</name>
    <dbReference type="NCBI Taxonomy" id="28377"/>
    <lineage>
        <taxon>Eukaryota</taxon>
        <taxon>Metazoa</taxon>
        <taxon>Chordata</taxon>
        <taxon>Craniata</taxon>
        <taxon>Vertebrata</taxon>
        <taxon>Euteleostomi</taxon>
        <taxon>Lepidosauria</taxon>
        <taxon>Squamata</taxon>
        <taxon>Bifurcata</taxon>
        <taxon>Unidentata</taxon>
        <taxon>Episquamata</taxon>
        <taxon>Toxicofera</taxon>
        <taxon>Iguania</taxon>
        <taxon>Dactyloidae</taxon>
        <taxon>Anolis</taxon>
    </lineage>
</organism>
<dbReference type="Gene3D" id="2.130.10.10">
    <property type="entry name" value="YVTN repeat-like/Quinoprotein amine dehydrogenase"/>
    <property type="match status" value="1"/>
</dbReference>